<keyword evidence="3" id="KW-1185">Reference proteome</keyword>
<comment type="caution">
    <text evidence="2">The sequence shown here is derived from an EMBL/GenBank/DDBJ whole genome shotgun (WGS) entry which is preliminary data.</text>
</comment>
<proteinExistence type="predicted"/>
<gene>
    <name evidence="2" type="ORF">GCM10018793_12610</name>
</gene>
<name>A0A919FX67_9ACTN</name>
<protein>
    <submittedName>
        <fullName evidence="2">Uncharacterized protein</fullName>
    </submittedName>
</protein>
<evidence type="ECO:0000313" key="2">
    <source>
        <dbReference type="EMBL" id="GHH73638.1"/>
    </source>
</evidence>
<organism evidence="2 3">
    <name type="scientific">Streptomyces sulfonofaciens</name>
    <dbReference type="NCBI Taxonomy" id="68272"/>
    <lineage>
        <taxon>Bacteria</taxon>
        <taxon>Bacillati</taxon>
        <taxon>Actinomycetota</taxon>
        <taxon>Actinomycetes</taxon>
        <taxon>Kitasatosporales</taxon>
        <taxon>Streptomycetaceae</taxon>
        <taxon>Streptomyces</taxon>
    </lineage>
</organism>
<dbReference type="AlphaFoldDB" id="A0A919FX67"/>
<reference evidence="2" key="1">
    <citation type="journal article" date="2014" name="Int. J. Syst. Evol. Microbiol.">
        <title>Complete genome sequence of Corynebacterium casei LMG S-19264T (=DSM 44701T), isolated from a smear-ripened cheese.</title>
        <authorList>
            <consortium name="US DOE Joint Genome Institute (JGI-PGF)"/>
            <person name="Walter F."/>
            <person name="Albersmeier A."/>
            <person name="Kalinowski J."/>
            <person name="Ruckert C."/>
        </authorList>
    </citation>
    <scope>NUCLEOTIDE SEQUENCE</scope>
    <source>
        <strain evidence="2">JCM 5069</strain>
    </source>
</reference>
<accession>A0A919FX67</accession>
<evidence type="ECO:0000256" key="1">
    <source>
        <dbReference type="SAM" id="MobiDB-lite"/>
    </source>
</evidence>
<sequence length="61" mass="6614">METVGEVERESGNDHDPEEKREVVHLPRLLLWVTGASTVGNLGERKMNCAGPGSDLTVLPS</sequence>
<reference evidence="2" key="2">
    <citation type="submission" date="2020-09" db="EMBL/GenBank/DDBJ databases">
        <authorList>
            <person name="Sun Q."/>
            <person name="Ohkuma M."/>
        </authorList>
    </citation>
    <scope>NUCLEOTIDE SEQUENCE</scope>
    <source>
        <strain evidence="2">JCM 5069</strain>
    </source>
</reference>
<evidence type="ECO:0000313" key="3">
    <source>
        <dbReference type="Proteomes" id="UP000603708"/>
    </source>
</evidence>
<feature type="region of interest" description="Disordered" evidence="1">
    <location>
        <begin position="1"/>
        <end position="22"/>
    </location>
</feature>
<dbReference type="Proteomes" id="UP000603708">
    <property type="component" value="Unassembled WGS sequence"/>
</dbReference>
<dbReference type="EMBL" id="BNCD01000003">
    <property type="protein sequence ID" value="GHH73638.1"/>
    <property type="molecule type" value="Genomic_DNA"/>
</dbReference>